<feature type="domain" description="Bacterial type II secretion system protein E" evidence="2">
    <location>
        <begin position="216"/>
        <end position="230"/>
    </location>
</feature>
<dbReference type="GO" id="GO:0016887">
    <property type="term" value="F:ATP hydrolysis activity"/>
    <property type="evidence" value="ECO:0007669"/>
    <property type="project" value="InterPro"/>
</dbReference>
<dbReference type="Proteomes" id="UP000441717">
    <property type="component" value="Unassembled WGS sequence"/>
</dbReference>
<dbReference type="Pfam" id="PF00437">
    <property type="entry name" value="T2SSE"/>
    <property type="match status" value="1"/>
</dbReference>
<comment type="similarity">
    <text evidence="1">Belongs to the GSP E family.</text>
</comment>
<dbReference type="PANTHER" id="PTHR30486">
    <property type="entry name" value="TWITCHING MOTILITY PROTEIN PILT"/>
    <property type="match status" value="1"/>
</dbReference>
<dbReference type="NCBIfam" id="TIGR01420">
    <property type="entry name" value="pilT_fam"/>
    <property type="match status" value="1"/>
</dbReference>
<dbReference type="SMART" id="SM00382">
    <property type="entry name" value="AAA"/>
    <property type="match status" value="1"/>
</dbReference>
<organism evidence="3 4">
    <name type="scientific">Desulfofundulus thermobenzoicus</name>
    <dbReference type="NCBI Taxonomy" id="29376"/>
    <lineage>
        <taxon>Bacteria</taxon>
        <taxon>Bacillati</taxon>
        <taxon>Bacillota</taxon>
        <taxon>Clostridia</taxon>
        <taxon>Eubacteriales</taxon>
        <taxon>Peptococcaceae</taxon>
        <taxon>Desulfofundulus</taxon>
    </lineage>
</organism>
<dbReference type="EMBL" id="WHYR01000003">
    <property type="protein sequence ID" value="MQL51056.1"/>
    <property type="molecule type" value="Genomic_DNA"/>
</dbReference>
<dbReference type="GO" id="GO:0005524">
    <property type="term" value="F:ATP binding"/>
    <property type="evidence" value="ECO:0007669"/>
    <property type="project" value="InterPro"/>
</dbReference>
<dbReference type="SUPFAM" id="SSF52540">
    <property type="entry name" value="P-loop containing nucleoside triphosphate hydrolases"/>
    <property type="match status" value="1"/>
</dbReference>
<gene>
    <name evidence="3" type="ORF">GFC01_01975</name>
</gene>
<dbReference type="InterPro" id="IPR027417">
    <property type="entry name" value="P-loop_NTPase"/>
</dbReference>
<keyword evidence="4" id="KW-1185">Reference proteome</keyword>
<dbReference type="Gene3D" id="3.40.50.300">
    <property type="entry name" value="P-loop containing nucleotide triphosphate hydrolases"/>
    <property type="match status" value="1"/>
</dbReference>
<proteinExistence type="inferred from homology"/>
<dbReference type="InterPro" id="IPR003593">
    <property type="entry name" value="AAA+_ATPase"/>
</dbReference>
<reference evidence="3 4" key="1">
    <citation type="submission" date="2019-10" db="EMBL/GenBank/DDBJ databases">
        <title>Comparative genomics of sulfur disproportionating microorganisms.</title>
        <authorList>
            <person name="Ward L.M."/>
            <person name="Bertran E."/>
            <person name="Johnston D."/>
        </authorList>
    </citation>
    <scope>NUCLEOTIDE SEQUENCE [LARGE SCALE GENOMIC DNA]</scope>
    <source>
        <strain evidence="3 4">DSM 14055</strain>
    </source>
</reference>
<evidence type="ECO:0000259" key="2">
    <source>
        <dbReference type="PROSITE" id="PS00662"/>
    </source>
</evidence>
<dbReference type="InterPro" id="IPR050921">
    <property type="entry name" value="T4SS_GSP_E_ATPase"/>
</dbReference>
<dbReference type="Gene3D" id="3.30.450.90">
    <property type="match status" value="1"/>
</dbReference>
<dbReference type="InterPro" id="IPR006321">
    <property type="entry name" value="PilT/PilU"/>
</dbReference>
<comment type="caution">
    <text evidence="3">The sequence shown here is derived from an EMBL/GenBank/DDBJ whole genome shotgun (WGS) entry which is preliminary data.</text>
</comment>
<dbReference type="InterPro" id="IPR001482">
    <property type="entry name" value="T2SS/T4SS_dom"/>
</dbReference>
<accession>A0A6N7IM55</accession>
<dbReference type="OrthoDB" id="9808272at2"/>
<evidence type="ECO:0000256" key="1">
    <source>
        <dbReference type="ARBA" id="ARBA00006611"/>
    </source>
</evidence>
<dbReference type="PROSITE" id="PS00662">
    <property type="entry name" value="T2SP_E"/>
    <property type="match status" value="1"/>
</dbReference>
<dbReference type="CDD" id="cd01131">
    <property type="entry name" value="PilT"/>
    <property type="match status" value="1"/>
</dbReference>
<evidence type="ECO:0000313" key="3">
    <source>
        <dbReference type="EMBL" id="MQL51056.1"/>
    </source>
</evidence>
<protein>
    <submittedName>
        <fullName evidence="3">PilT/PilU family type 4a pilus ATPase</fullName>
    </submittedName>
</protein>
<name>A0A6N7IM55_9FIRM</name>
<sequence>MLLTFAVNIGASDVHLTAGVPPVVRLNGRLWKLTVLAQSGPPDVRAEADRLFQANPSLKEPLFPERIASLCQPLLKGKHHESDKKSIDMAYAISGVSRFRVNLFKQRGAWAAACRVLSVTVKDIRDLFPYSRKVIDRLAAFAAMPRGLVLVTGPTGSGKSTTLAAMINYVNQTTERHIITLEDPIEYMHPHGKSIVNQRELGSDVDSFAEGLRAALREDPDIIMVGEMRDLETISTAMTAAETGHLVLSTLHTNTAAETVARIIDVFPPHQQQQIRVQLASVLKGVISQQLLPRADGKGRVCAVEIMAVNSAIRSLIQENKIVQIPAKIQTGAADGMVLMDQFLASLVSMELITEKEAMAKAVDVNLLRQYFGGQA</sequence>
<evidence type="ECO:0000313" key="4">
    <source>
        <dbReference type="Proteomes" id="UP000441717"/>
    </source>
</evidence>
<dbReference type="PANTHER" id="PTHR30486:SF16">
    <property type="entry name" value="TWITCHING MOTILITY PROTEIN PILT"/>
    <property type="match status" value="1"/>
</dbReference>
<dbReference type="AlphaFoldDB" id="A0A6N7IM55"/>